<evidence type="ECO:0000256" key="2">
    <source>
        <dbReference type="ARBA" id="ARBA00008774"/>
    </source>
</evidence>
<evidence type="ECO:0000313" key="8">
    <source>
        <dbReference type="EMBL" id="GMN58150.1"/>
    </source>
</evidence>
<dbReference type="GO" id="GO:0030527">
    <property type="term" value="F:structural constituent of chromatin"/>
    <property type="evidence" value="ECO:0007669"/>
    <property type="project" value="UniProtKB-ARBA"/>
</dbReference>
<dbReference type="SUPFAM" id="SSF47095">
    <property type="entry name" value="HMG-box"/>
    <property type="match status" value="1"/>
</dbReference>
<dbReference type="SMART" id="SM00398">
    <property type="entry name" value="HMG"/>
    <property type="match status" value="1"/>
</dbReference>
<dbReference type="InterPro" id="IPR031061">
    <property type="entry name" value="HMGB_plant"/>
</dbReference>
<dbReference type="GO" id="GO:0000785">
    <property type="term" value="C:chromatin"/>
    <property type="evidence" value="ECO:0007669"/>
    <property type="project" value="UniProtKB-ARBA"/>
</dbReference>
<keyword evidence="4 5" id="KW-0539">Nucleus</keyword>
<reference evidence="8" key="1">
    <citation type="submission" date="2023-07" db="EMBL/GenBank/DDBJ databases">
        <title>draft genome sequence of fig (Ficus carica).</title>
        <authorList>
            <person name="Takahashi T."/>
            <person name="Nishimura K."/>
        </authorList>
    </citation>
    <scope>NUCLEOTIDE SEQUENCE</scope>
</reference>
<feature type="region of interest" description="Disordered" evidence="6">
    <location>
        <begin position="20"/>
        <end position="43"/>
    </location>
</feature>
<dbReference type="GO" id="GO:0006325">
    <property type="term" value="P:chromatin organization"/>
    <property type="evidence" value="ECO:0007669"/>
    <property type="project" value="UniProtKB-ARBA"/>
</dbReference>
<comment type="caution">
    <text evidence="8">The sequence shown here is derived from an EMBL/GenBank/DDBJ whole genome shotgun (WGS) entry which is preliminary data.</text>
</comment>
<dbReference type="Pfam" id="PF00505">
    <property type="entry name" value="HMG_box"/>
    <property type="match status" value="1"/>
</dbReference>
<protein>
    <recommendedName>
        <fullName evidence="7">HMG box domain-containing protein</fullName>
    </recommendedName>
</protein>
<evidence type="ECO:0000259" key="7">
    <source>
        <dbReference type="PROSITE" id="PS50118"/>
    </source>
</evidence>
<evidence type="ECO:0000256" key="3">
    <source>
        <dbReference type="ARBA" id="ARBA00023125"/>
    </source>
</evidence>
<sequence length="153" mass="17825">MRIPKTVAIAHKKPDVEMLKKSKTGANKAKKEKASKKSSNAPKRPASAFFVFMEEFRKSFKENFPDVKSVSADKALYVEIASKRKADYEKAVEAYKKLFCDLMIIQFLFSVQFVRMQMGATRRQRNLRNRVQRFMRDLETQERTVAIRYGFLG</sequence>
<feature type="domain" description="HMG box" evidence="7">
    <location>
        <begin position="42"/>
        <end position="96"/>
    </location>
</feature>
<dbReference type="PROSITE" id="PS50118">
    <property type="entry name" value="HMG_BOX_2"/>
    <property type="match status" value="1"/>
</dbReference>
<dbReference type="GO" id="GO:0005634">
    <property type="term" value="C:nucleus"/>
    <property type="evidence" value="ECO:0007669"/>
    <property type="project" value="UniProtKB-SubCell"/>
</dbReference>
<comment type="similarity">
    <text evidence="2">Belongs to the HMGB family.</text>
</comment>
<dbReference type="InterPro" id="IPR036910">
    <property type="entry name" value="HMG_box_dom_sf"/>
</dbReference>
<dbReference type="InterPro" id="IPR009071">
    <property type="entry name" value="HMG_box_dom"/>
</dbReference>
<name>A0AA88DN12_FICCA</name>
<keyword evidence="9" id="KW-1185">Reference proteome</keyword>
<keyword evidence="3 5" id="KW-0238">DNA-binding</keyword>
<dbReference type="EMBL" id="BTGU01000075">
    <property type="protein sequence ID" value="GMN58150.1"/>
    <property type="molecule type" value="Genomic_DNA"/>
</dbReference>
<dbReference type="GO" id="GO:0003677">
    <property type="term" value="F:DNA binding"/>
    <property type="evidence" value="ECO:0007669"/>
    <property type="project" value="UniProtKB-UniRule"/>
</dbReference>
<evidence type="ECO:0000256" key="5">
    <source>
        <dbReference type="PROSITE-ProRule" id="PRU00267"/>
    </source>
</evidence>
<comment type="subcellular location">
    <subcellularLocation>
        <location evidence="1">Nucleus</location>
    </subcellularLocation>
</comment>
<evidence type="ECO:0000313" key="9">
    <source>
        <dbReference type="Proteomes" id="UP001187192"/>
    </source>
</evidence>
<accession>A0AA88DN12</accession>
<feature type="DNA-binding region" description="HMG box" evidence="5">
    <location>
        <begin position="42"/>
        <end position="96"/>
    </location>
</feature>
<evidence type="ECO:0000256" key="6">
    <source>
        <dbReference type="SAM" id="MobiDB-lite"/>
    </source>
</evidence>
<evidence type="ECO:0000256" key="1">
    <source>
        <dbReference type="ARBA" id="ARBA00004123"/>
    </source>
</evidence>
<dbReference type="PANTHER" id="PTHR46261:SF32">
    <property type="entry name" value="HIGH MOBILITY GROUP B PROTEIN 3-LIKE"/>
    <property type="match status" value="1"/>
</dbReference>
<dbReference type="Gene3D" id="1.10.30.10">
    <property type="entry name" value="High mobility group box domain"/>
    <property type="match status" value="1"/>
</dbReference>
<dbReference type="Proteomes" id="UP001187192">
    <property type="component" value="Unassembled WGS sequence"/>
</dbReference>
<proteinExistence type="inferred from homology"/>
<gene>
    <name evidence="8" type="ORF">TIFTF001_027256</name>
</gene>
<dbReference type="AlphaFoldDB" id="A0AA88DN12"/>
<evidence type="ECO:0000256" key="4">
    <source>
        <dbReference type="ARBA" id="ARBA00023242"/>
    </source>
</evidence>
<dbReference type="PANTHER" id="PTHR46261">
    <property type="entry name" value="HIGH MOBILITY GROUP B PROTEIN 4-RELATED"/>
    <property type="match status" value="1"/>
</dbReference>
<dbReference type="GO" id="GO:0003682">
    <property type="term" value="F:chromatin binding"/>
    <property type="evidence" value="ECO:0007669"/>
    <property type="project" value="UniProtKB-ARBA"/>
</dbReference>
<organism evidence="8 9">
    <name type="scientific">Ficus carica</name>
    <name type="common">Common fig</name>
    <dbReference type="NCBI Taxonomy" id="3494"/>
    <lineage>
        <taxon>Eukaryota</taxon>
        <taxon>Viridiplantae</taxon>
        <taxon>Streptophyta</taxon>
        <taxon>Embryophyta</taxon>
        <taxon>Tracheophyta</taxon>
        <taxon>Spermatophyta</taxon>
        <taxon>Magnoliopsida</taxon>
        <taxon>eudicotyledons</taxon>
        <taxon>Gunneridae</taxon>
        <taxon>Pentapetalae</taxon>
        <taxon>rosids</taxon>
        <taxon>fabids</taxon>
        <taxon>Rosales</taxon>
        <taxon>Moraceae</taxon>
        <taxon>Ficeae</taxon>
        <taxon>Ficus</taxon>
    </lineage>
</organism>